<proteinExistence type="predicted"/>
<feature type="chain" id="PRO_5002501089" evidence="2">
    <location>
        <begin position="23"/>
        <end position="677"/>
    </location>
</feature>
<dbReference type="RefSeq" id="WP_023893682.1">
    <property type="nucleotide sequence ID" value="NC_023030.2"/>
</dbReference>
<dbReference type="Pfam" id="PF07554">
    <property type="entry name" value="FIVAR"/>
    <property type="match status" value="2"/>
</dbReference>
<evidence type="ECO:0000256" key="2">
    <source>
        <dbReference type="SAM" id="SignalP"/>
    </source>
</evidence>
<feature type="compositionally biased region" description="Pro residues" evidence="1">
    <location>
        <begin position="33"/>
        <end position="59"/>
    </location>
</feature>
<evidence type="ECO:0000259" key="3">
    <source>
        <dbReference type="Pfam" id="PF05692"/>
    </source>
</evidence>
<feature type="compositionally biased region" description="Low complexity" evidence="1">
    <location>
        <begin position="414"/>
        <end position="430"/>
    </location>
</feature>
<dbReference type="PROSITE" id="PS51257">
    <property type="entry name" value="PROKAR_LIPOPROTEIN"/>
    <property type="match status" value="1"/>
</dbReference>
<feature type="compositionally biased region" description="Gly residues" evidence="1">
    <location>
        <begin position="60"/>
        <end position="70"/>
    </location>
</feature>
<feature type="signal peptide" evidence="2">
    <location>
        <begin position="1"/>
        <end position="22"/>
    </location>
</feature>
<dbReference type="HOGENOM" id="CLU_026702_2_0_14"/>
<feature type="region of interest" description="Disordered" evidence="1">
    <location>
        <begin position="28"/>
        <end position="83"/>
    </location>
</feature>
<gene>
    <name evidence="4" type="ORF">GCW_02405</name>
</gene>
<dbReference type="EMBL" id="CP006916">
    <property type="protein sequence ID" value="AHB99694.1"/>
    <property type="molecule type" value="Genomic_DNA"/>
</dbReference>
<dbReference type="Proteomes" id="UP000018735">
    <property type="component" value="Chromosome"/>
</dbReference>
<evidence type="ECO:0000313" key="5">
    <source>
        <dbReference type="Proteomes" id="UP000018735"/>
    </source>
</evidence>
<dbReference type="KEGG" id="mgz:GCW_02405"/>
<dbReference type="Pfam" id="PF05692">
    <property type="entry name" value="Myco_haema"/>
    <property type="match status" value="1"/>
</dbReference>
<organism evidence="4 5">
    <name type="scientific">Mycoplasmoides gallisepticum S6</name>
    <dbReference type="NCBI Taxonomy" id="1006581"/>
    <lineage>
        <taxon>Bacteria</taxon>
        <taxon>Bacillati</taxon>
        <taxon>Mycoplasmatota</taxon>
        <taxon>Mycoplasmoidales</taxon>
        <taxon>Mycoplasmoidaceae</taxon>
        <taxon>Mycoplasmoides</taxon>
    </lineage>
</organism>
<keyword evidence="2" id="KW-0732">Signal</keyword>
<feature type="region of interest" description="Disordered" evidence="1">
    <location>
        <begin position="406"/>
        <end position="430"/>
    </location>
</feature>
<sequence>MKRKNILKFVSLLGIGSFVMLAAASCTTATTPTPNPAPKPNPNPEPKPNPAPKPDPMPNPGGGMMGGMNGGNTNPGNGGGTDNAVQQLAAAKKELSDLLATQNSNLSTYADYANIQNTLTAAYTTAKSTSDNTSATLEQVKSATSTLQTAIDKAASDKKTFDDQNSDLVTAYKELKSNVNNKDNNLMGLDSTQYSAIRTNLEGYYTIGADVVKKTLVPVEGMSPTKDEVTNLNTNINASVADLGSRKENADMYFNKFGKKVLVKSGVVAPKPMMAVGVQTEHETPTDNSQPVNYSFVGYSVDVNGSGSTPPAWDYVKRTVFNINGTLVDNQNGDANTAPLTDVSWIYSLNNGSKYTVSFTYYGPTTAYLYFPYKLVQSSQSTTVGLNYSLNGTEAKSVEFTAPTTMNLEGMDSPAGTTQTTPETTTPATTTTTANLTPTVDTINVAKAILTNLKFGENTIDFTVPAQKVAPMFGNFYITASEDNLDKVNDDIFGNKTTKSEESTSVTVDLLKGYNLAADYSTFFAKYTGATLDGENAGDYYLVGFIGSSNKRTYSGTGTQMNTPLNIGDKRNLIIYVNAPTEGKYYVSGIYTTGSNRALRLWANNENNFMQFVNLNSGPGNTLKTFTTNMTDSRITNQTISLNKGLNKVVIRSTNGGKAPNLGNLTFTLMKPVTPSA</sequence>
<name>A0A0F6CKS2_MYCGL</name>
<keyword evidence="4" id="KW-0449">Lipoprotein</keyword>
<dbReference type="Gene3D" id="2.60.120.260">
    <property type="entry name" value="Galactose-binding domain-like"/>
    <property type="match status" value="1"/>
</dbReference>
<feature type="domain" description="Haemagglutinin Mycoplasma" evidence="3">
    <location>
        <begin position="281"/>
        <end position="670"/>
    </location>
</feature>
<protein>
    <submittedName>
        <fullName evidence="4">VlhA.1.02 variable lipoprotein family protein</fullName>
    </submittedName>
</protein>
<dbReference type="eggNOG" id="ENOG502ZBYP">
    <property type="taxonomic scope" value="Bacteria"/>
</dbReference>
<dbReference type="AlphaFoldDB" id="A0A0F6CKS2"/>
<evidence type="ECO:0000256" key="1">
    <source>
        <dbReference type="SAM" id="MobiDB-lite"/>
    </source>
</evidence>
<reference evidence="4 5" key="1">
    <citation type="journal article" date="2011" name="PLoS ONE">
        <title>Core proteome of the minimal cell: comparative proteomics of three mollicute species.</title>
        <authorList>
            <person name="Fisunov G.Y."/>
            <person name="Alexeev D.G."/>
            <person name="Bazaleev N.A."/>
            <person name="Ladygina V.G."/>
            <person name="Galyamina M.A."/>
            <person name="Kondratov I.G."/>
            <person name="Zhukova N.A."/>
            <person name="Serebryakova M.V."/>
            <person name="Demina I.A."/>
            <person name="Govorun V.M."/>
        </authorList>
    </citation>
    <scope>NUCLEOTIDE SEQUENCE [LARGE SCALE GENOMIC DNA]</scope>
    <source>
        <strain evidence="4 5">S6</strain>
    </source>
</reference>
<dbReference type="InterPro" id="IPR008692">
    <property type="entry name" value="Hemogglutn_Mycoplasma"/>
</dbReference>
<evidence type="ECO:0000313" key="4">
    <source>
        <dbReference type="EMBL" id="AHB99694.1"/>
    </source>
</evidence>
<accession>A0A0F6CKS2</accession>